<evidence type="ECO:0000313" key="1">
    <source>
        <dbReference type="EMBL" id="KAJ9634922.1"/>
    </source>
</evidence>
<proteinExistence type="predicted"/>
<name>A0ACC2YIJ7_9PEZI</name>
<gene>
    <name evidence="1" type="ORF">H2199_008786</name>
</gene>
<keyword evidence="2" id="KW-1185">Reference proteome</keyword>
<protein>
    <submittedName>
        <fullName evidence="1">Uncharacterized protein</fullName>
    </submittedName>
</protein>
<reference evidence="1" key="1">
    <citation type="submission" date="2022-10" db="EMBL/GenBank/DDBJ databases">
        <title>Culturing micro-colonial fungi from biological soil crusts in the Mojave desert and describing Neophaeococcomyces mojavensis, and introducing the new genera and species Taxawa tesnikishii.</title>
        <authorList>
            <person name="Kurbessoian T."/>
            <person name="Stajich J.E."/>
        </authorList>
    </citation>
    <scope>NUCLEOTIDE SEQUENCE</scope>
    <source>
        <strain evidence="1">JES_115</strain>
    </source>
</reference>
<evidence type="ECO:0000313" key="2">
    <source>
        <dbReference type="Proteomes" id="UP001172680"/>
    </source>
</evidence>
<sequence length="381" mass="42114">MSAALGASAHPDSAATLPSIVLRSCFPPPTHPDGSASVSPSAVHRVTLRHPGYDDRNNVLMVLQASDHCDGGIHHATALVACGIAAGNRWDGFFTKLKTGPRIDLPSDGILPNGDYYFHVPVSESEDDCPAESPYIYPIVPRFTDWSFPHNNLPPSWATLASASSDLNVPTRSSGGHRGCPHLSAEREDWFQRNVMDNYVFALERHRVGAIDDSSNALLLRSDIHWAFDQRRIVFVPKSSRLVAHVMSPVAELVRLYHNVQLHPLKGVPLEYLFTRLEPQGKSSTMRSASPIDNGTTSDASTPATSEVYDASDDAGLRTKEPCRLDRLRVEYLEKERQRSDPEGFWLKEQTWARKAMDSTLTSAGARRLYEFMGADVLDDP</sequence>
<organism evidence="1 2">
    <name type="scientific">Coniosporium tulheliwenetii</name>
    <dbReference type="NCBI Taxonomy" id="3383036"/>
    <lineage>
        <taxon>Eukaryota</taxon>
        <taxon>Fungi</taxon>
        <taxon>Dikarya</taxon>
        <taxon>Ascomycota</taxon>
        <taxon>Pezizomycotina</taxon>
        <taxon>Dothideomycetes</taxon>
        <taxon>Dothideomycetes incertae sedis</taxon>
        <taxon>Coniosporium</taxon>
    </lineage>
</organism>
<dbReference type="EMBL" id="JAPDRP010000029">
    <property type="protein sequence ID" value="KAJ9634922.1"/>
    <property type="molecule type" value="Genomic_DNA"/>
</dbReference>
<comment type="caution">
    <text evidence="1">The sequence shown here is derived from an EMBL/GenBank/DDBJ whole genome shotgun (WGS) entry which is preliminary data.</text>
</comment>
<accession>A0ACC2YIJ7</accession>
<dbReference type="Proteomes" id="UP001172680">
    <property type="component" value="Unassembled WGS sequence"/>
</dbReference>